<protein>
    <submittedName>
        <fullName evidence="2">Uncharacterized protein</fullName>
    </submittedName>
</protein>
<organism evidence="2 3">
    <name type="scientific">Thalassobius vesicularis</name>
    <dbReference type="NCBI Taxonomy" id="1294297"/>
    <lineage>
        <taxon>Bacteria</taxon>
        <taxon>Pseudomonadati</taxon>
        <taxon>Pseudomonadota</taxon>
        <taxon>Alphaproteobacteria</taxon>
        <taxon>Rhodobacterales</taxon>
        <taxon>Roseobacteraceae</taxon>
        <taxon>Thalassovita</taxon>
    </lineage>
</organism>
<dbReference type="OrthoDB" id="7859841at2"/>
<dbReference type="EMBL" id="SSMD01000004">
    <property type="protein sequence ID" value="THD73987.1"/>
    <property type="molecule type" value="Genomic_DNA"/>
</dbReference>
<gene>
    <name evidence="2" type="ORF">E7681_10290</name>
</gene>
<evidence type="ECO:0000256" key="1">
    <source>
        <dbReference type="SAM" id="Phobius"/>
    </source>
</evidence>
<keyword evidence="1" id="KW-0472">Membrane</keyword>
<feature type="transmembrane region" description="Helical" evidence="1">
    <location>
        <begin position="48"/>
        <end position="69"/>
    </location>
</feature>
<comment type="caution">
    <text evidence="2">The sequence shown here is derived from an EMBL/GenBank/DDBJ whole genome shotgun (WGS) entry which is preliminary data.</text>
</comment>
<dbReference type="InterPro" id="IPR043723">
    <property type="entry name" value="DUF5665"/>
</dbReference>
<evidence type="ECO:0000313" key="3">
    <source>
        <dbReference type="Proteomes" id="UP000306113"/>
    </source>
</evidence>
<sequence length="104" mass="11507">MTQPPPQDDTLAALHQLTKELKVLNSHRFITVQNSVIRGVVFQFVRGLAFGLGSVLGATLLVSIITWWLSHLDFLPIIGDWLVQLANEFERAASGQPAINQTTQ</sequence>
<keyword evidence="1" id="KW-1133">Transmembrane helix</keyword>
<dbReference type="Proteomes" id="UP000306113">
    <property type="component" value="Unassembled WGS sequence"/>
</dbReference>
<proteinExistence type="predicted"/>
<name>A0A4V3UZ13_9RHOB</name>
<keyword evidence="3" id="KW-1185">Reference proteome</keyword>
<dbReference type="AlphaFoldDB" id="A0A4V3UZ13"/>
<evidence type="ECO:0000313" key="2">
    <source>
        <dbReference type="EMBL" id="THD73987.1"/>
    </source>
</evidence>
<accession>A0A4V3UZ13</accession>
<keyword evidence="1" id="KW-0812">Transmembrane</keyword>
<reference evidence="2 3" key="1">
    <citation type="submission" date="2019-04" db="EMBL/GenBank/DDBJ databases">
        <title>Draft genome sequence of Youngimonas vesicularis.</title>
        <authorList>
            <person name="Hameed A."/>
        </authorList>
    </citation>
    <scope>NUCLEOTIDE SEQUENCE [LARGE SCALE GENOMIC DNA]</scope>
    <source>
        <strain evidence="2 3">CC-AMW-E</strain>
    </source>
</reference>
<dbReference type="RefSeq" id="WP_136339197.1">
    <property type="nucleotide sequence ID" value="NZ_SSMD01000004.1"/>
</dbReference>
<dbReference type="Pfam" id="PF18910">
    <property type="entry name" value="DUF5665"/>
    <property type="match status" value="1"/>
</dbReference>